<dbReference type="SUPFAM" id="SSF56784">
    <property type="entry name" value="HAD-like"/>
    <property type="match status" value="1"/>
</dbReference>
<dbReference type="PANTHER" id="PTHR43344:SF2">
    <property type="entry name" value="PHOSPHOSERINE PHOSPHATASE"/>
    <property type="match status" value="1"/>
</dbReference>
<feature type="active site" description="Nucleophile" evidence="14">
    <location>
        <position position="82"/>
    </location>
</feature>
<organism evidence="15 16">
    <name type="scientific">Sphingomonas piscis</name>
    <dbReference type="NCBI Taxonomy" id="2714943"/>
    <lineage>
        <taxon>Bacteria</taxon>
        <taxon>Pseudomonadati</taxon>
        <taxon>Pseudomonadota</taxon>
        <taxon>Alphaproteobacteria</taxon>
        <taxon>Sphingomonadales</taxon>
        <taxon>Sphingomonadaceae</taxon>
        <taxon>Sphingomonas</taxon>
    </lineage>
</organism>
<evidence type="ECO:0000256" key="10">
    <source>
        <dbReference type="ARBA" id="ARBA00023299"/>
    </source>
</evidence>
<dbReference type="Pfam" id="PF12710">
    <property type="entry name" value="HAD"/>
    <property type="match status" value="1"/>
</dbReference>
<dbReference type="GO" id="GO:0005737">
    <property type="term" value="C:cytoplasm"/>
    <property type="evidence" value="ECO:0007669"/>
    <property type="project" value="TreeGrafter"/>
</dbReference>
<dbReference type="GO" id="GO:0000287">
    <property type="term" value="F:magnesium ion binding"/>
    <property type="evidence" value="ECO:0007669"/>
    <property type="project" value="TreeGrafter"/>
</dbReference>
<dbReference type="Gene3D" id="3.40.50.1000">
    <property type="entry name" value="HAD superfamily/HAD-like"/>
    <property type="match status" value="1"/>
</dbReference>
<keyword evidence="10" id="KW-0718">Serine biosynthesis</keyword>
<accession>A0A6G7YS43</accession>
<evidence type="ECO:0000256" key="14">
    <source>
        <dbReference type="PIRSR" id="PIRSR604469-1"/>
    </source>
</evidence>
<dbReference type="NCBIfam" id="TIGR00338">
    <property type="entry name" value="serB"/>
    <property type="match status" value="1"/>
</dbReference>
<comment type="cofactor">
    <cofactor evidence="1">
        <name>Mg(2+)</name>
        <dbReference type="ChEBI" id="CHEBI:18420"/>
    </cofactor>
</comment>
<dbReference type="PANTHER" id="PTHR43344">
    <property type="entry name" value="PHOSPHOSERINE PHOSPHATASE"/>
    <property type="match status" value="1"/>
</dbReference>
<dbReference type="GO" id="GO:0036424">
    <property type="term" value="F:L-phosphoserine phosphatase activity"/>
    <property type="evidence" value="ECO:0007669"/>
    <property type="project" value="InterPro"/>
</dbReference>
<keyword evidence="9" id="KW-0460">Magnesium</keyword>
<gene>
    <name evidence="15" type="primary">serB</name>
    <name evidence="15" type="ORF">G7077_12200</name>
</gene>
<evidence type="ECO:0000313" key="16">
    <source>
        <dbReference type="Proteomes" id="UP000503222"/>
    </source>
</evidence>
<evidence type="ECO:0000256" key="8">
    <source>
        <dbReference type="ARBA" id="ARBA00022801"/>
    </source>
</evidence>
<evidence type="ECO:0000256" key="13">
    <source>
        <dbReference type="ARBA" id="ARBA00048523"/>
    </source>
</evidence>
<evidence type="ECO:0000256" key="3">
    <source>
        <dbReference type="ARBA" id="ARBA00009184"/>
    </source>
</evidence>
<keyword evidence="6" id="KW-0028">Amino-acid biosynthesis</keyword>
<keyword evidence="16" id="KW-1185">Reference proteome</keyword>
<comment type="pathway">
    <text evidence="2">Amino-acid biosynthesis; L-serine biosynthesis; L-serine from 3-phospho-D-glycerate: step 3/3.</text>
</comment>
<comment type="similarity">
    <text evidence="3">Belongs to the HAD-like hydrolase superfamily. SerB family.</text>
</comment>
<dbReference type="Proteomes" id="UP000503222">
    <property type="component" value="Chromosome"/>
</dbReference>
<feature type="active site" description="Proton donor" evidence="14">
    <location>
        <position position="84"/>
    </location>
</feature>
<dbReference type="SFLD" id="SFLDF00029">
    <property type="entry name" value="phosphoserine_phosphatase"/>
    <property type="match status" value="1"/>
</dbReference>
<evidence type="ECO:0000256" key="5">
    <source>
        <dbReference type="ARBA" id="ARBA00015196"/>
    </source>
</evidence>
<evidence type="ECO:0000256" key="7">
    <source>
        <dbReference type="ARBA" id="ARBA00022723"/>
    </source>
</evidence>
<proteinExistence type="inferred from homology"/>
<dbReference type="UniPathway" id="UPA00135">
    <property type="reaction ID" value="UER00198"/>
</dbReference>
<dbReference type="RefSeq" id="WP_166411941.1">
    <property type="nucleotide sequence ID" value="NZ_CP049869.1"/>
</dbReference>
<evidence type="ECO:0000256" key="4">
    <source>
        <dbReference type="ARBA" id="ARBA00012640"/>
    </source>
</evidence>
<evidence type="ECO:0000256" key="1">
    <source>
        <dbReference type="ARBA" id="ARBA00001946"/>
    </source>
</evidence>
<dbReference type="EC" id="3.1.3.3" evidence="4"/>
<reference evidence="15 16" key="1">
    <citation type="submission" date="2020-03" db="EMBL/GenBank/DDBJ databases">
        <title>Sphingomonas sp. nov., isolated from fish.</title>
        <authorList>
            <person name="Hyun D.-W."/>
            <person name="Bae J.-W."/>
        </authorList>
    </citation>
    <scope>NUCLEOTIDE SEQUENCE [LARGE SCALE GENOMIC DNA]</scope>
    <source>
        <strain evidence="15 16">HDW15B</strain>
    </source>
</reference>
<dbReference type="SFLD" id="SFLDS00003">
    <property type="entry name" value="Haloacid_Dehalogenase"/>
    <property type="match status" value="1"/>
</dbReference>
<sequence length="293" mass="31476">MAIATLIAAGRLDDRLIDRALGLLREVDSQASFAQWIDDGDAADLRFTGDLRQARWALSELEGLDLFVQEEEPRFRRLFVADMDSTIIGQECIDELADYIGVKDRVAEITERAMQGELDFPGALRERVALLGGLEVAAIDQCLAERVTPNPGAKTLVQTMRVGGAQTLLVSGGFTAFAEPVGQKVGFNRVKANVLGHSGGRLSGLVEGGIVDAVAKRETLIEAREAAGLRPADVLAIGDGANDKLMVEEAGLGVAYRAKPPLAEVADARLDHHGLDALLWAQGIRRKDWVQAG</sequence>
<evidence type="ECO:0000256" key="6">
    <source>
        <dbReference type="ARBA" id="ARBA00022605"/>
    </source>
</evidence>
<comment type="catalytic activity">
    <reaction evidence="13">
        <text>O-phospho-D-serine + H2O = D-serine + phosphate</text>
        <dbReference type="Rhea" id="RHEA:24873"/>
        <dbReference type="ChEBI" id="CHEBI:15377"/>
        <dbReference type="ChEBI" id="CHEBI:35247"/>
        <dbReference type="ChEBI" id="CHEBI:43474"/>
        <dbReference type="ChEBI" id="CHEBI:58680"/>
        <dbReference type="EC" id="3.1.3.3"/>
    </reaction>
</comment>
<dbReference type="KEGG" id="spii:G7077_12200"/>
<dbReference type="InterPro" id="IPR050582">
    <property type="entry name" value="HAD-like_SerB"/>
</dbReference>
<dbReference type="InterPro" id="IPR023214">
    <property type="entry name" value="HAD_sf"/>
</dbReference>
<keyword evidence="8 15" id="KW-0378">Hydrolase</keyword>
<keyword evidence="7" id="KW-0479">Metal-binding</keyword>
<dbReference type="SFLD" id="SFLDG01136">
    <property type="entry name" value="C1.6:_Phosphoserine_Phosphatas"/>
    <property type="match status" value="1"/>
</dbReference>
<evidence type="ECO:0000256" key="12">
    <source>
        <dbReference type="ARBA" id="ARBA00048138"/>
    </source>
</evidence>
<dbReference type="AlphaFoldDB" id="A0A6G7YS43"/>
<name>A0A6G7YS43_9SPHN</name>
<evidence type="ECO:0000256" key="11">
    <source>
        <dbReference type="ARBA" id="ARBA00031693"/>
    </source>
</evidence>
<dbReference type="SFLD" id="SFLDG01137">
    <property type="entry name" value="C1.6.1:_Phosphoserine_Phosphat"/>
    <property type="match status" value="1"/>
</dbReference>
<evidence type="ECO:0000256" key="2">
    <source>
        <dbReference type="ARBA" id="ARBA00005135"/>
    </source>
</evidence>
<dbReference type="EMBL" id="CP049869">
    <property type="protein sequence ID" value="QIK79554.1"/>
    <property type="molecule type" value="Genomic_DNA"/>
</dbReference>
<dbReference type="InterPro" id="IPR036412">
    <property type="entry name" value="HAD-like_sf"/>
</dbReference>
<protein>
    <recommendedName>
        <fullName evidence="5">Phosphoserine phosphatase</fullName>
        <ecNumber evidence="4">3.1.3.3</ecNumber>
    </recommendedName>
    <alternativeName>
        <fullName evidence="11">O-phosphoserine phosphohydrolase</fullName>
    </alternativeName>
</protein>
<evidence type="ECO:0000256" key="9">
    <source>
        <dbReference type="ARBA" id="ARBA00022842"/>
    </source>
</evidence>
<dbReference type="NCBIfam" id="TIGR01488">
    <property type="entry name" value="HAD-SF-IB"/>
    <property type="match status" value="1"/>
</dbReference>
<dbReference type="GO" id="GO:0006564">
    <property type="term" value="P:L-serine biosynthetic process"/>
    <property type="evidence" value="ECO:0007669"/>
    <property type="project" value="UniProtKB-KW"/>
</dbReference>
<comment type="catalytic activity">
    <reaction evidence="12">
        <text>O-phospho-L-serine + H2O = L-serine + phosphate</text>
        <dbReference type="Rhea" id="RHEA:21208"/>
        <dbReference type="ChEBI" id="CHEBI:15377"/>
        <dbReference type="ChEBI" id="CHEBI:33384"/>
        <dbReference type="ChEBI" id="CHEBI:43474"/>
        <dbReference type="ChEBI" id="CHEBI:57524"/>
        <dbReference type="EC" id="3.1.3.3"/>
    </reaction>
</comment>
<evidence type="ECO:0000313" key="15">
    <source>
        <dbReference type="EMBL" id="QIK79554.1"/>
    </source>
</evidence>
<dbReference type="InterPro" id="IPR004469">
    <property type="entry name" value="PSP"/>
</dbReference>